<protein>
    <recommendedName>
        <fullName evidence="6">Chromo domain-containing protein</fullName>
    </recommendedName>
</protein>
<evidence type="ECO:0000313" key="5">
    <source>
        <dbReference type="Proteomes" id="UP001209570"/>
    </source>
</evidence>
<dbReference type="Gene3D" id="2.40.50.40">
    <property type="match status" value="1"/>
</dbReference>
<dbReference type="CDD" id="cd01647">
    <property type="entry name" value="RT_LTR"/>
    <property type="match status" value="1"/>
</dbReference>
<dbReference type="InterPro" id="IPR043128">
    <property type="entry name" value="Rev_trsase/Diguanyl_cyclase"/>
</dbReference>
<keyword evidence="5" id="KW-1185">Reference proteome</keyword>
<dbReference type="InterPro" id="IPR041577">
    <property type="entry name" value="RT_RNaseH_2"/>
</dbReference>
<evidence type="ECO:0000259" key="3">
    <source>
        <dbReference type="PROSITE" id="PS50878"/>
    </source>
</evidence>
<feature type="domain" description="Reverse transcriptase" evidence="3">
    <location>
        <begin position="241"/>
        <end position="464"/>
    </location>
</feature>
<evidence type="ECO:0000313" key="4">
    <source>
        <dbReference type="EMBL" id="KAJ0392035.1"/>
    </source>
</evidence>
<feature type="coiled-coil region" evidence="1">
    <location>
        <begin position="177"/>
        <end position="211"/>
    </location>
</feature>
<dbReference type="Proteomes" id="UP001209570">
    <property type="component" value="Unassembled WGS sequence"/>
</dbReference>
<comment type="caution">
    <text evidence="4">The sequence shown here is derived from an EMBL/GenBank/DDBJ whole genome shotgun (WGS) entry which is preliminary data.</text>
</comment>
<dbReference type="InterPro" id="IPR000477">
    <property type="entry name" value="RT_dom"/>
</dbReference>
<evidence type="ECO:0008006" key="6">
    <source>
        <dbReference type="Google" id="ProtNLM"/>
    </source>
</evidence>
<dbReference type="CDD" id="cd00024">
    <property type="entry name" value="CD_CSD"/>
    <property type="match status" value="1"/>
</dbReference>
<dbReference type="SMART" id="SM00298">
    <property type="entry name" value="CHROMO"/>
    <property type="match status" value="1"/>
</dbReference>
<dbReference type="PANTHER" id="PTHR33064:SF37">
    <property type="entry name" value="RIBONUCLEASE H"/>
    <property type="match status" value="1"/>
</dbReference>
<dbReference type="PROSITE" id="PS50013">
    <property type="entry name" value="CHROMO_2"/>
    <property type="match status" value="1"/>
</dbReference>
<dbReference type="Pfam" id="PF17919">
    <property type="entry name" value="RT_RNaseH_2"/>
    <property type="match status" value="1"/>
</dbReference>
<dbReference type="SUPFAM" id="SSF90257">
    <property type="entry name" value="Myosin rod fragments"/>
    <property type="match status" value="1"/>
</dbReference>
<dbReference type="EMBL" id="JAKCXM010000742">
    <property type="protein sequence ID" value="KAJ0392035.1"/>
    <property type="molecule type" value="Genomic_DNA"/>
</dbReference>
<proteinExistence type="predicted"/>
<name>A0AAD5LAG9_PYTIN</name>
<dbReference type="SUPFAM" id="SSF56672">
    <property type="entry name" value="DNA/RNA polymerases"/>
    <property type="match status" value="1"/>
</dbReference>
<reference evidence="4" key="1">
    <citation type="submission" date="2021-12" db="EMBL/GenBank/DDBJ databases">
        <title>Prjna785345.</title>
        <authorList>
            <person name="Rujirawat T."/>
            <person name="Krajaejun T."/>
        </authorList>
    </citation>
    <scope>NUCLEOTIDE SEQUENCE</scope>
    <source>
        <strain evidence="4">Pi057C3</strain>
    </source>
</reference>
<gene>
    <name evidence="4" type="ORF">P43SY_010390</name>
</gene>
<dbReference type="InterPro" id="IPR000953">
    <property type="entry name" value="Chromo/chromo_shadow_dom"/>
</dbReference>
<evidence type="ECO:0000259" key="2">
    <source>
        <dbReference type="PROSITE" id="PS50013"/>
    </source>
</evidence>
<dbReference type="InterPro" id="IPR043502">
    <property type="entry name" value="DNA/RNA_pol_sf"/>
</dbReference>
<dbReference type="Gene3D" id="3.30.70.270">
    <property type="match status" value="2"/>
</dbReference>
<evidence type="ECO:0000256" key="1">
    <source>
        <dbReference type="SAM" id="Coils"/>
    </source>
</evidence>
<dbReference type="AlphaFoldDB" id="A0AAD5LAG9"/>
<keyword evidence="1" id="KW-0175">Coiled coil</keyword>
<dbReference type="Pfam" id="PF00078">
    <property type="entry name" value="RVT_1"/>
    <property type="match status" value="1"/>
</dbReference>
<dbReference type="InterPro" id="IPR051320">
    <property type="entry name" value="Viral_Replic_Matur_Polypro"/>
</dbReference>
<dbReference type="PROSITE" id="PS50878">
    <property type="entry name" value="RT_POL"/>
    <property type="match status" value="1"/>
</dbReference>
<organism evidence="4 5">
    <name type="scientific">Pythium insidiosum</name>
    <name type="common">Pythiosis disease agent</name>
    <dbReference type="NCBI Taxonomy" id="114742"/>
    <lineage>
        <taxon>Eukaryota</taxon>
        <taxon>Sar</taxon>
        <taxon>Stramenopiles</taxon>
        <taxon>Oomycota</taxon>
        <taxon>Peronosporomycetes</taxon>
        <taxon>Pythiales</taxon>
        <taxon>Pythiaceae</taxon>
        <taxon>Pythium</taxon>
    </lineage>
</organism>
<accession>A0AAD5LAG9</accession>
<feature type="domain" description="Chromo" evidence="2">
    <location>
        <begin position="885"/>
        <end position="947"/>
    </location>
</feature>
<dbReference type="PANTHER" id="PTHR33064">
    <property type="entry name" value="POL PROTEIN"/>
    <property type="match status" value="1"/>
</dbReference>
<dbReference type="SUPFAM" id="SSF54160">
    <property type="entry name" value="Chromo domain-like"/>
    <property type="match status" value="1"/>
</dbReference>
<dbReference type="InterPro" id="IPR016197">
    <property type="entry name" value="Chromo-like_dom_sf"/>
</dbReference>
<sequence>MRLRLRPPGDRDWAVPATDVYSAVLGDDGETLFSSEPQPAAPVADVLAEVAEAARLAAALRSRYGAHRRFERISSTALACSWLTHVVQSLFELVRLQDLERFTDQESPPLVALETYSRAQIAAPQRRSAQRDDALRESLARCRSLEHQLAAARAGEVEITRQHEILADLFDRRGASLDAARQRLVEADRQRDRLEARGSELEGQLADLRRLFDESTPGLSSRQARHVFSFLWQHGYGQGNAGLWGADMAAEEIEGQMALIPEMPDADRDIGIEDVQVATGEDVPSEWVDRVRQIVWRRKAYLMGKGNAHLLEDLAAYRWFCSLDMASGFWVVKMNPRARAISAFVTLFGLFEWTRMPFGLKNAPQIYQRLVDNALYGFLKLTPEHEQDGRPDVFDRPVPEDRSIKPAIGRRSFIDDILVAGSTWEEMCTKLERLMEACEKWGLSISLPKSVFGVIRVDFLGHSVSAEGVKANPKNLEELQQLEFPKTLKGIQSFLGSLNFYHKFIEHFAVYAAALYEVIAADLATNQEDHDRLKAAKVAFEALKAKLVEAPILRHYEADRQSTIVVYANDWSVTGSIMQDWDGELHPVRFFSRVLKPHELRFSPAEKEALALLRELDGSTHLLVWSALLSPWTLEIVRATKDEDHLTGLVAAAIGPADRLDEMLGEIECRTPGLQVLLAEALKLLRKFDKVFLVHVACAYNAAADWITGKTLQRWAGAKTVMRAVRLYVADPHQRDWDDYAERLVFALNNSAREDTRQLLQDEMERRRDEANEHRTDVVDAFTPGAKVWLFINHVRPGVSKKLAHLWHGPFRIIEQVDRHLVRLEVDNATYKFFSMVHTSRLKLWRAFSGRPTEELVDPGAARHDFDEALLPEDSFDPDESRGEFEVGKIIDHRDRRFTRQGRPIREYLVRWVGYDEPSWVPVADLNAAGLLEDYEQELRARGRSEMMATESQ</sequence>